<evidence type="ECO:0000256" key="6">
    <source>
        <dbReference type="ARBA" id="ARBA00022989"/>
    </source>
</evidence>
<dbReference type="PANTHER" id="PTHR13117">
    <property type="entry name" value="ENDOPLASMIC RETICULUM MULTISPAN TRANSMEMBRANE PROTEIN-RELATED"/>
    <property type="match status" value="1"/>
</dbReference>
<keyword evidence="5" id="KW-0256">Endoplasmic reticulum</keyword>
<dbReference type="GO" id="GO:0006488">
    <property type="term" value="P:dolichol-linked oligosaccharide biosynthetic process"/>
    <property type="evidence" value="ECO:0007669"/>
    <property type="project" value="InterPro"/>
</dbReference>
<keyword evidence="4 9" id="KW-0812">Transmembrane</keyword>
<dbReference type="GO" id="GO:0034203">
    <property type="term" value="P:glycolipid translocation"/>
    <property type="evidence" value="ECO:0007669"/>
    <property type="project" value="TreeGrafter"/>
</dbReference>
<proteinExistence type="inferred from homology"/>
<dbReference type="AlphaFoldDB" id="A0A7S0CVA6"/>
<dbReference type="EMBL" id="HBEN01003010">
    <property type="protein sequence ID" value="CAD8433277.1"/>
    <property type="molecule type" value="Transcribed_RNA"/>
</dbReference>
<reference evidence="10" key="1">
    <citation type="submission" date="2021-01" db="EMBL/GenBank/DDBJ databases">
        <authorList>
            <person name="Corre E."/>
            <person name="Pelletier E."/>
            <person name="Niang G."/>
            <person name="Scheremetjew M."/>
            <person name="Finn R."/>
            <person name="Kale V."/>
            <person name="Holt S."/>
            <person name="Cochrane G."/>
            <person name="Meng A."/>
            <person name="Brown T."/>
            <person name="Cohen L."/>
        </authorList>
    </citation>
    <scope>NUCLEOTIDE SEQUENCE</scope>
    <source>
        <strain evidence="10">CCAC1681</strain>
    </source>
</reference>
<feature type="transmembrane region" description="Helical" evidence="9">
    <location>
        <begin position="475"/>
        <end position="492"/>
    </location>
</feature>
<dbReference type="GO" id="GO:0005789">
    <property type="term" value="C:endoplasmic reticulum membrane"/>
    <property type="evidence" value="ECO:0007669"/>
    <property type="project" value="UniProtKB-SubCell"/>
</dbReference>
<comment type="pathway">
    <text evidence="2">Protein modification; protein glycosylation.</text>
</comment>
<evidence type="ECO:0000256" key="5">
    <source>
        <dbReference type="ARBA" id="ARBA00022824"/>
    </source>
</evidence>
<keyword evidence="6 9" id="KW-1133">Transmembrane helix</keyword>
<feature type="transmembrane region" description="Helical" evidence="9">
    <location>
        <begin position="121"/>
        <end position="140"/>
    </location>
</feature>
<evidence type="ECO:0000256" key="2">
    <source>
        <dbReference type="ARBA" id="ARBA00004922"/>
    </source>
</evidence>
<evidence type="ECO:0000256" key="4">
    <source>
        <dbReference type="ARBA" id="ARBA00022692"/>
    </source>
</evidence>
<feature type="transmembrane region" description="Helical" evidence="9">
    <location>
        <begin position="86"/>
        <end position="109"/>
    </location>
</feature>
<comment type="function">
    <text evidence="8 9">Intramembrane glycolipid transporter that operates in the biosynthetic pathway of dolichol-linked oligosaccharides, the glycan precursors employed in protein asparagine (N)-glycosylation. The sequential addition of sugars to dolichol pyrophosphate produces dolichol-linked oligosaccharides containing fourteen sugars, including two GlcNAcs, nine mannoses and three glucoses. Once assembled, the oligosaccharide is transferred from the lipid to nascent proteins by oligosaccharyltransferases. The assembly of dolichol-linked oligosaccharides begins on the cytosolic side of the endoplasmic reticulum membrane and finishes in its lumen. RFT1 could mediate the translocation of the cytosolically oriented intermediate DolPP-GlcNAc2Man5, produced by ALG11, into the ER lumen where dolichol-linked oligosaccharides assembly continues. However, the intramembrane lipid transporter activity could not be confirmed in vitro.</text>
</comment>
<organism evidence="10">
    <name type="scientific">Micromonas pusilla</name>
    <name type="common">Picoplanktonic green alga</name>
    <name type="synonym">Chromulina pusilla</name>
    <dbReference type="NCBI Taxonomy" id="38833"/>
    <lineage>
        <taxon>Eukaryota</taxon>
        <taxon>Viridiplantae</taxon>
        <taxon>Chlorophyta</taxon>
        <taxon>Mamiellophyceae</taxon>
        <taxon>Mamiellales</taxon>
        <taxon>Mamiellaceae</taxon>
        <taxon>Micromonas</taxon>
    </lineage>
</organism>
<feature type="transmembrane region" description="Helical" evidence="9">
    <location>
        <begin position="384"/>
        <end position="403"/>
    </location>
</feature>
<evidence type="ECO:0000256" key="3">
    <source>
        <dbReference type="ARBA" id="ARBA00010288"/>
    </source>
</evidence>
<accession>A0A7S0CVA6</accession>
<dbReference type="Pfam" id="PF04506">
    <property type="entry name" value="Rft-1"/>
    <property type="match status" value="1"/>
</dbReference>
<evidence type="ECO:0000256" key="9">
    <source>
        <dbReference type="RuleBase" id="RU365067"/>
    </source>
</evidence>
<feature type="transmembrane region" description="Helical" evidence="9">
    <location>
        <begin position="314"/>
        <end position="338"/>
    </location>
</feature>
<feature type="transmembrane region" description="Helical" evidence="9">
    <location>
        <begin position="177"/>
        <end position="198"/>
    </location>
</feature>
<name>A0A7S0CVA6_MICPS</name>
<evidence type="ECO:0000313" key="10">
    <source>
        <dbReference type="EMBL" id="CAD8433277.1"/>
    </source>
</evidence>
<dbReference type="InterPro" id="IPR007594">
    <property type="entry name" value="RFT1"/>
</dbReference>
<feature type="transmembrane region" description="Helical" evidence="9">
    <location>
        <begin position="12"/>
        <end position="35"/>
    </location>
</feature>
<comment type="subcellular location">
    <subcellularLocation>
        <location evidence="1 9">Endoplasmic reticulum membrane</location>
        <topology evidence="1 9">Multi-pass membrane protein</topology>
    </subcellularLocation>
</comment>
<gene>
    <name evidence="10" type="ORF">MSP1401_LOCUS2454</name>
</gene>
<keyword evidence="7 9" id="KW-0472">Membrane</keyword>
<feature type="transmembrane region" description="Helical" evidence="9">
    <location>
        <begin position="409"/>
        <end position="432"/>
    </location>
</feature>
<evidence type="ECO:0000256" key="8">
    <source>
        <dbReference type="ARBA" id="ARBA00045912"/>
    </source>
</evidence>
<feature type="transmembrane region" description="Helical" evidence="9">
    <location>
        <begin position="219"/>
        <end position="239"/>
    </location>
</feature>
<comment type="similarity">
    <text evidence="3 9">Belongs to the RFT1 family.</text>
</comment>
<feature type="transmembrane region" description="Helical" evidence="9">
    <location>
        <begin position="452"/>
        <end position="469"/>
    </location>
</feature>
<evidence type="ECO:0000256" key="1">
    <source>
        <dbReference type="ARBA" id="ARBA00004477"/>
    </source>
</evidence>
<feature type="transmembrane region" description="Helical" evidence="9">
    <location>
        <begin position="350"/>
        <end position="372"/>
    </location>
</feature>
<sequence>MSLAKVHGGEGGFLAGYAYLFLTQAVSRLLPFIVNAMVARRLTPEEFGVPTVHFQLLSTIILTSREGFRRALMRDTKATEDSSQEAASWLVVPLGALLSAGVPTMVFFANGLTKADPYAQAVALYGLAAFLELLAEPFYIRAQRRSKFKLRLVTETIATLSRSFVTFVLVTRPATGITVPLAFAFGQLAYGTCVWLMFAAAQWEFVGEGIDLMLGRSSISWGTLTLLGTFTLQAAWKLLLSEGEKGVLMWAGSADEQGVYALVSALGALFVRIVLQPFEEAAFLMFAGENTDKREKKKTANEDERRKFNSLMKIAVVLGSLSALHGPQYCHLALNLLYGDRWANAPGATATLAGFAVMILFLAVNGITEAYAHAVMNPRELASANMVLLITSVFNVVVSLVLQEYIGPLGLVVANCFAMSIRISYTLCYIRFIRFSWSSEAFLPAIMPRKRLLLMMCGTCAVTIVTSKIHTAIHVFSGALTLLITLMALLKLERSSLMTIRQSTKKEV</sequence>
<protein>
    <recommendedName>
        <fullName evidence="9">Protein RFT1 homolog</fullName>
    </recommendedName>
</protein>
<evidence type="ECO:0000256" key="7">
    <source>
        <dbReference type="ARBA" id="ARBA00023136"/>
    </source>
</evidence>
<dbReference type="PANTHER" id="PTHR13117:SF5">
    <property type="entry name" value="PROTEIN RFT1 HOMOLOG"/>
    <property type="match status" value="1"/>
</dbReference>